<comment type="caution">
    <text evidence="7">The sequence shown here is derived from an EMBL/GenBank/DDBJ whole genome shotgun (WGS) entry which is preliminary data.</text>
</comment>
<dbReference type="InterPro" id="IPR035986">
    <property type="entry name" value="PKD_dom_sf"/>
</dbReference>
<keyword evidence="2" id="KW-0812">Transmembrane</keyword>
<dbReference type="Pfam" id="PF18911">
    <property type="entry name" value="PKD_4"/>
    <property type="match status" value="3"/>
</dbReference>
<dbReference type="PROSITE" id="PS50093">
    <property type="entry name" value="PKD"/>
    <property type="match status" value="3"/>
</dbReference>
<dbReference type="CDD" id="cd00146">
    <property type="entry name" value="PKD"/>
    <property type="match status" value="3"/>
</dbReference>
<dbReference type="InterPro" id="IPR013783">
    <property type="entry name" value="Ig-like_fold"/>
</dbReference>
<keyword evidence="3" id="KW-0677">Repeat</keyword>
<feature type="non-terminal residue" evidence="7">
    <location>
        <position position="269"/>
    </location>
</feature>
<dbReference type="InterPro" id="IPR000601">
    <property type="entry name" value="PKD_dom"/>
</dbReference>
<evidence type="ECO:0000313" key="7">
    <source>
        <dbReference type="EMBL" id="GAI24936.1"/>
    </source>
</evidence>
<keyword evidence="4" id="KW-1133">Transmembrane helix</keyword>
<feature type="domain" description="PKD" evidence="6">
    <location>
        <begin position="185"/>
        <end position="269"/>
    </location>
</feature>
<proteinExistence type="predicted"/>
<evidence type="ECO:0000256" key="4">
    <source>
        <dbReference type="ARBA" id="ARBA00022989"/>
    </source>
</evidence>
<dbReference type="PANTHER" id="PTHR46730:SF1">
    <property type="entry name" value="PLAT DOMAIN-CONTAINING PROTEIN"/>
    <property type="match status" value="1"/>
</dbReference>
<evidence type="ECO:0000259" key="6">
    <source>
        <dbReference type="PROSITE" id="PS50093"/>
    </source>
</evidence>
<evidence type="ECO:0000256" key="1">
    <source>
        <dbReference type="ARBA" id="ARBA00004141"/>
    </source>
</evidence>
<name>X1N3U7_9ZZZZ</name>
<evidence type="ECO:0000256" key="2">
    <source>
        <dbReference type="ARBA" id="ARBA00022692"/>
    </source>
</evidence>
<dbReference type="PANTHER" id="PTHR46730">
    <property type="entry name" value="POLYCYSTIN-1"/>
    <property type="match status" value="1"/>
</dbReference>
<feature type="domain" description="PKD" evidence="6">
    <location>
        <begin position="96"/>
        <end position="178"/>
    </location>
</feature>
<organism evidence="7">
    <name type="scientific">marine sediment metagenome</name>
    <dbReference type="NCBI Taxonomy" id="412755"/>
    <lineage>
        <taxon>unclassified sequences</taxon>
        <taxon>metagenomes</taxon>
        <taxon>ecological metagenomes</taxon>
    </lineage>
</organism>
<protein>
    <recommendedName>
        <fullName evidence="6">PKD domain-containing protein</fullName>
    </recommendedName>
</protein>
<gene>
    <name evidence="7" type="ORF">S06H3_37616</name>
</gene>
<feature type="non-terminal residue" evidence="7">
    <location>
        <position position="1"/>
    </location>
</feature>
<dbReference type="SUPFAM" id="SSF49299">
    <property type="entry name" value="PKD domain"/>
    <property type="match status" value="3"/>
</dbReference>
<accession>X1N3U7</accession>
<dbReference type="EMBL" id="BARV01022870">
    <property type="protein sequence ID" value="GAI24936.1"/>
    <property type="molecule type" value="Genomic_DNA"/>
</dbReference>
<comment type="subcellular location">
    <subcellularLocation>
        <location evidence="1">Membrane</location>
        <topology evidence="1">Multi-pass membrane protein</topology>
    </subcellularLocation>
</comment>
<dbReference type="GO" id="GO:0005261">
    <property type="term" value="F:monoatomic cation channel activity"/>
    <property type="evidence" value="ECO:0007669"/>
    <property type="project" value="TreeGrafter"/>
</dbReference>
<keyword evidence="5" id="KW-0472">Membrane</keyword>
<dbReference type="AlphaFoldDB" id="X1N3U7"/>
<dbReference type="InterPro" id="IPR022409">
    <property type="entry name" value="PKD/Chitinase_dom"/>
</dbReference>
<evidence type="ECO:0000256" key="5">
    <source>
        <dbReference type="ARBA" id="ARBA00023136"/>
    </source>
</evidence>
<dbReference type="GO" id="GO:0005886">
    <property type="term" value="C:plasma membrane"/>
    <property type="evidence" value="ECO:0007669"/>
    <property type="project" value="TreeGrafter"/>
</dbReference>
<feature type="domain" description="PKD" evidence="6">
    <location>
        <begin position="8"/>
        <end position="89"/>
    </location>
</feature>
<dbReference type="SMART" id="SM00089">
    <property type="entry name" value="PKD"/>
    <property type="match status" value="3"/>
</dbReference>
<sequence length="269" mass="29268">PTPTVNDELTVNANGPYSTTLGEPVFFSSTGSRNPDGKIEVYRWSFGDGRVSYGENAIHTYVAPGTYTLTLKVTDENGAIKKDTTSCTIFPPPNKAPVVDVNGPYMCVVGEASIFNSSGSYDVDGIIVEYRWDFGDESGYYYGENQVHTYSEIGTFLITLRVTDNEGLEDTASTLCSVSPQLNIEPVVNMNGPYEGNVEIPVMFSSSGTSDPDGTIIGYRWDFDDGSEYNYGENPSHTYSEIGNYYVTLQVTDTDGAIATATSLCTIFD</sequence>
<dbReference type="GO" id="GO:0006816">
    <property type="term" value="P:calcium ion transport"/>
    <property type="evidence" value="ECO:0007669"/>
    <property type="project" value="TreeGrafter"/>
</dbReference>
<evidence type="ECO:0000256" key="3">
    <source>
        <dbReference type="ARBA" id="ARBA00022737"/>
    </source>
</evidence>
<reference evidence="7" key="1">
    <citation type="journal article" date="2014" name="Front. Microbiol.">
        <title>High frequency of phylogenetically diverse reductive dehalogenase-homologous genes in deep subseafloor sedimentary metagenomes.</title>
        <authorList>
            <person name="Kawai M."/>
            <person name="Futagami T."/>
            <person name="Toyoda A."/>
            <person name="Takaki Y."/>
            <person name="Nishi S."/>
            <person name="Hori S."/>
            <person name="Arai W."/>
            <person name="Tsubouchi T."/>
            <person name="Morono Y."/>
            <person name="Uchiyama I."/>
            <person name="Ito T."/>
            <person name="Fujiyama A."/>
            <person name="Inagaki F."/>
            <person name="Takami H."/>
        </authorList>
    </citation>
    <scope>NUCLEOTIDE SEQUENCE</scope>
    <source>
        <strain evidence="7">Expedition CK06-06</strain>
    </source>
</reference>
<dbReference type="Gene3D" id="2.60.40.10">
    <property type="entry name" value="Immunoglobulins"/>
    <property type="match status" value="3"/>
</dbReference>